<evidence type="ECO:0000313" key="2">
    <source>
        <dbReference type="Proteomes" id="UP000053989"/>
    </source>
</evidence>
<organism evidence="1 2">
    <name type="scientific">Scleroderma citrinum Foug A</name>
    <dbReference type="NCBI Taxonomy" id="1036808"/>
    <lineage>
        <taxon>Eukaryota</taxon>
        <taxon>Fungi</taxon>
        <taxon>Dikarya</taxon>
        <taxon>Basidiomycota</taxon>
        <taxon>Agaricomycotina</taxon>
        <taxon>Agaricomycetes</taxon>
        <taxon>Agaricomycetidae</taxon>
        <taxon>Boletales</taxon>
        <taxon>Sclerodermatineae</taxon>
        <taxon>Sclerodermataceae</taxon>
        <taxon>Scleroderma</taxon>
    </lineage>
</organism>
<name>A0A0C3D5I5_9AGAM</name>
<reference evidence="2" key="2">
    <citation type="submission" date="2015-01" db="EMBL/GenBank/DDBJ databases">
        <title>Evolutionary Origins and Diversification of the Mycorrhizal Mutualists.</title>
        <authorList>
            <consortium name="DOE Joint Genome Institute"/>
            <consortium name="Mycorrhizal Genomics Consortium"/>
            <person name="Kohler A."/>
            <person name="Kuo A."/>
            <person name="Nagy L.G."/>
            <person name="Floudas D."/>
            <person name="Copeland A."/>
            <person name="Barry K.W."/>
            <person name="Cichocki N."/>
            <person name="Veneault-Fourrey C."/>
            <person name="LaButti K."/>
            <person name="Lindquist E.A."/>
            <person name="Lipzen A."/>
            <person name="Lundell T."/>
            <person name="Morin E."/>
            <person name="Murat C."/>
            <person name="Riley R."/>
            <person name="Ohm R."/>
            <person name="Sun H."/>
            <person name="Tunlid A."/>
            <person name="Henrissat B."/>
            <person name="Grigoriev I.V."/>
            <person name="Hibbett D.S."/>
            <person name="Martin F."/>
        </authorList>
    </citation>
    <scope>NUCLEOTIDE SEQUENCE [LARGE SCALE GENOMIC DNA]</scope>
    <source>
        <strain evidence="2">Foug A</strain>
    </source>
</reference>
<dbReference type="Proteomes" id="UP000053989">
    <property type="component" value="Unassembled WGS sequence"/>
</dbReference>
<dbReference type="InParanoid" id="A0A0C3D5I5"/>
<keyword evidence="2" id="KW-1185">Reference proteome</keyword>
<protein>
    <submittedName>
        <fullName evidence="1">Uncharacterized protein</fullName>
    </submittedName>
</protein>
<dbReference type="HOGENOM" id="CLU_2400970_0_0_1"/>
<evidence type="ECO:0000313" key="1">
    <source>
        <dbReference type="EMBL" id="KIM51371.1"/>
    </source>
</evidence>
<proteinExistence type="predicted"/>
<dbReference type="EMBL" id="KN822263">
    <property type="protein sequence ID" value="KIM51371.1"/>
    <property type="molecule type" value="Genomic_DNA"/>
</dbReference>
<dbReference type="AlphaFoldDB" id="A0A0C3D5I5"/>
<accession>A0A0C3D5I5</accession>
<reference evidence="1 2" key="1">
    <citation type="submission" date="2014-04" db="EMBL/GenBank/DDBJ databases">
        <authorList>
            <consortium name="DOE Joint Genome Institute"/>
            <person name="Kuo A."/>
            <person name="Kohler A."/>
            <person name="Nagy L.G."/>
            <person name="Floudas D."/>
            <person name="Copeland A."/>
            <person name="Barry K.W."/>
            <person name="Cichocki N."/>
            <person name="Veneault-Fourrey C."/>
            <person name="LaButti K."/>
            <person name="Lindquist E.A."/>
            <person name="Lipzen A."/>
            <person name="Lundell T."/>
            <person name="Morin E."/>
            <person name="Murat C."/>
            <person name="Sun H."/>
            <person name="Tunlid A."/>
            <person name="Henrissat B."/>
            <person name="Grigoriev I.V."/>
            <person name="Hibbett D.S."/>
            <person name="Martin F."/>
            <person name="Nordberg H.P."/>
            <person name="Cantor M.N."/>
            <person name="Hua S.X."/>
        </authorList>
    </citation>
    <scope>NUCLEOTIDE SEQUENCE [LARGE SCALE GENOMIC DNA]</scope>
    <source>
        <strain evidence="1 2">Foug A</strain>
    </source>
</reference>
<sequence length="93" mass="9634">MDGQDRGPRLGRDRIDGVLSLAADINVQARLTLTDAWVIFIGFAAAQAQGPTLPGSADGVPPALSNPRSHGARALVASYLTVARHPGGSEECN</sequence>
<gene>
    <name evidence="1" type="ORF">SCLCIDRAFT_648584</name>
</gene>